<dbReference type="OrthoDB" id="186462at2759"/>
<dbReference type="GO" id="GO:0004322">
    <property type="term" value="F:ferroxidase activity"/>
    <property type="evidence" value="ECO:0007669"/>
    <property type="project" value="UniProtKB-EC"/>
</dbReference>
<feature type="binding site" evidence="11">
    <location>
        <position position="146"/>
    </location>
    <ligand>
        <name>Fe cation</name>
        <dbReference type="ChEBI" id="CHEBI:24875"/>
        <label>1</label>
    </ligand>
</feature>
<dbReference type="GO" id="GO:0006826">
    <property type="term" value="P:iron ion transport"/>
    <property type="evidence" value="ECO:0007669"/>
    <property type="project" value="InterPro"/>
</dbReference>
<dbReference type="InterPro" id="IPR001519">
    <property type="entry name" value="Ferritin"/>
</dbReference>
<feature type="binding site" evidence="11">
    <location>
        <position position="225"/>
    </location>
    <ligand>
        <name>Fe cation</name>
        <dbReference type="ChEBI" id="CHEBI:24875"/>
        <label>1</label>
    </ligand>
</feature>
<dbReference type="SUPFAM" id="SSF47240">
    <property type="entry name" value="Ferritin-like"/>
    <property type="match status" value="1"/>
</dbReference>
<dbReference type="InterPro" id="IPR009078">
    <property type="entry name" value="Ferritin-like_SF"/>
</dbReference>
<comment type="function">
    <text evidence="9">Stores iron in a soluble, non-toxic, readily available form. Important for iron homeostasis. Has ferroxidase activity. Iron is taken up in the ferrous form and deposited as ferric hydroxides after oxidation. Also plays a role in delivery of iron to cells. Mediates iron uptake in capsule cells of the developing kidney. Delivery to lysosomes is mediated by the cargo receptor NCOA4 for autophagic degradation and release of iron.</text>
</comment>
<evidence type="ECO:0000256" key="10">
    <source>
        <dbReference type="ARBA" id="ARBA00047990"/>
    </source>
</evidence>
<comment type="subcellular location">
    <subcellularLocation>
        <location evidence="2">Cytoplasmic vesicle</location>
        <location evidence="2">Autophagosome</location>
    </subcellularLocation>
    <subcellularLocation>
        <location evidence="1">Lysosome</location>
    </subcellularLocation>
</comment>
<evidence type="ECO:0000256" key="8">
    <source>
        <dbReference type="ARBA" id="ARBA00044959"/>
    </source>
</evidence>
<evidence type="ECO:0000256" key="7">
    <source>
        <dbReference type="ARBA" id="ARBA00023228"/>
    </source>
</evidence>
<comment type="subunit">
    <text evidence="8">Oligomer of 24 subunits. There are two types of subunits: L (light) chain and H (heavy) chain. The major chain can be light or heavy, depending on the species and tissue type. The functional molecule forms a roughly spherical shell with a diameter of 12 nm and contains a central cavity into which the insoluble mineral iron core is deposited. Interacts with NCOA4; NCOA4 promotes targeting of the iron-binding ferritin complex to autolysosomes following starvation or iron depletion.</text>
</comment>
<dbReference type="PROSITE" id="PS50905">
    <property type="entry name" value="FERRITIN_LIKE"/>
    <property type="match status" value="1"/>
</dbReference>
<dbReference type="Gene3D" id="1.20.1260.10">
    <property type="match status" value="1"/>
</dbReference>
<dbReference type="GO" id="GO:0006879">
    <property type="term" value="P:intracellular iron ion homeostasis"/>
    <property type="evidence" value="ECO:0007669"/>
    <property type="project" value="UniProtKB-KW"/>
</dbReference>
<dbReference type="AlphaFoldDB" id="A0A8J5ZWL2"/>
<dbReference type="Pfam" id="PF00210">
    <property type="entry name" value="Ferritin"/>
    <property type="match status" value="1"/>
</dbReference>
<dbReference type="PANTHER" id="PTHR11431:SF37">
    <property type="entry name" value="FERRITIN HEAVY CHAIN"/>
    <property type="match status" value="1"/>
</dbReference>
<dbReference type="GO" id="GO:0005776">
    <property type="term" value="C:autophagosome"/>
    <property type="evidence" value="ECO:0007669"/>
    <property type="project" value="UniProtKB-SubCell"/>
</dbReference>
<sequence>MTAALSGLGSLRGPCHCHHFHRWSSSATLSSVMGLLRGPGRRRLHARRRCPPREPRLRSAYPFVLAPPVPAPPPLVVMPPPPVMVNAQQSQIRLNYHPDCEISVNNLINLELYASYMCLSISFYFDREEMALRHFAEYFQVLSEKENDNAEKLMEFQILRGGRLRLRDIKKPDRDNWQSGLKALKCALYLKKTINQNLIDLYNLATSKSDPHLCDFLETYHLDQQVRAMKELGEHLTNLLDLEDAMLADFCFDKLTLGENNMD</sequence>
<feature type="binding site" evidence="11">
    <location>
        <position position="111"/>
    </location>
    <ligand>
        <name>Fe cation</name>
        <dbReference type="ChEBI" id="CHEBI:24875"/>
        <label>1</label>
    </ligand>
</feature>
<feature type="domain" description="Ferritin-like diiron" evidence="13">
    <location>
        <begin position="94"/>
        <end position="243"/>
    </location>
</feature>
<organism evidence="14 15">
    <name type="scientific">Galemys pyrenaicus</name>
    <name type="common">Iberian desman</name>
    <name type="synonym">Pyrenean desman</name>
    <dbReference type="NCBI Taxonomy" id="202257"/>
    <lineage>
        <taxon>Eukaryota</taxon>
        <taxon>Metazoa</taxon>
        <taxon>Chordata</taxon>
        <taxon>Craniata</taxon>
        <taxon>Vertebrata</taxon>
        <taxon>Euteleostomi</taxon>
        <taxon>Mammalia</taxon>
        <taxon>Eutheria</taxon>
        <taxon>Laurasiatheria</taxon>
        <taxon>Eulipotyphla</taxon>
        <taxon>Talpidae</taxon>
        <taxon>Galemys</taxon>
    </lineage>
</organism>
<comment type="similarity">
    <text evidence="3 12">Belongs to the ferritin family.</text>
</comment>
<dbReference type="Proteomes" id="UP000700334">
    <property type="component" value="Unassembled WGS sequence"/>
</dbReference>
<evidence type="ECO:0000313" key="14">
    <source>
        <dbReference type="EMBL" id="KAG8508017.1"/>
    </source>
</evidence>
<comment type="catalytic activity">
    <reaction evidence="10">
        <text>4 Fe(2+) + O2 + 4 H(+) = 4 Fe(3+) + 2 H2O</text>
        <dbReference type="Rhea" id="RHEA:11148"/>
        <dbReference type="ChEBI" id="CHEBI:15377"/>
        <dbReference type="ChEBI" id="CHEBI:15378"/>
        <dbReference type="ChEBI" id="CHEBI:15379"/>
        <dbReference type="ChEBI" id="CHEBI:29033"/>
        <dbReference type="ChEBI" id="CHEBI:29034"/>
        <dbReference type="EC" id="1.16.3.1"/>
    </reaction>
</comment>
<dbReference type="InterPro" id="IPR009040">
    <property type="entry name" value="Ferritin-like_diiron"/>
</dbReference>
<evidence type="ECO:0000256" key="6">
    <source>
        <dbReference type="ARBA" id="ARBA00023004"/>
    </source>
</evidence>
<evidence type="ECO:0000313" key="15">
    <source>
        <dbReference type="Proteomes" id="UP000700334"/>
    </source>
</evidence>
<evidence type="ECO:0000256" key="12">
    <source>
        <dbReference type="RuleBase" id="RU361145"/>
    </source>
</evidence>
<dbReference type="GO" id="GO:0008199">
    <property type="term" value="F:ferric iron binding"/>
    <property type="evidence" value="ECO:0007669"/>
    <property type="project" value="InterPro"/>
</dbReference>
<dbReference type="EMBL" id="JAGFMF010012069">
    <property type="protein sequence ID" value="KAG8508017.1"/>
    <property type="molecule type" value="Genomic_DNA"/>
</dbReference>
<gene>
    <name evidence="14" type="ORF">J0S82_001518</name>
</gene>
<dbReference type="FunFam" id="1.20.1260.10:FF:000002">
    <property type="entry name" value="Ferritin, mitochondrial"/>
    <property type="match status" value="1"/>
</dbReference>
<dbReference type="PANTHER" id="PTHR11431">
    <property type="entry name" value="FERRITIN"/>
    <property type="match status" value="1"/>
</dbReference>
<evidence type="ECO:0000256" key="9">
    <source>
        <dbReference type="ARBA" id="ARBA00045964"/>
    </source>
</evidence>
<keyword evidence="5 11" id="KW-0479">Metal-binding</keyword>
<keyword evidence="6 11" id="KW-0408">Iron</keyword>
<keyword evidence="7" id="KW-0458">Lysosome</keyword>
<dbReference type="InterPro" id="IPR012347">
    <property type="entry name" value="Ferritin-like"/>
</dbReference>
<keyword evidence="4 12" id="KW-0409">Iron storage</keyword>
<comment type="function">
    <text evidence="12">Stores iron in a soluble, non-toxic, readily available form. Important for iron homeostasis. Iron is taken up in the ferrous form and deposited as ferric hydroxides after oxidation.</text>
</comment>
<evidence type="ECO:0000256" key="11">
    <source>
        <dbReference type="PIRSR" id="PIRSR601519-1"/>
    </source>
</evidence>
<dbReference type="InterPro" id="IPR008331">
    <property type="entry name" value="Ferritin_DPS_dom"/>
</dbReference>
<protein>
    <recommendedName>
        <fullName evidence="12">Ferritin</fullName>
    </recommendedName>
</protein>
<evidence type="ECO:0000256" key="3">
    <source>
        <dbReference type="ARBA" id="ARBA00007513"/>
    </source>
</evidence>
<evidence type="ECO:0000256" key="2">
    <source>
        <dbReference type="ARBA" id="ARBA00004419"/>
    </source>
</evidence>
<dbReference type="CDD" id="cd01056">
    <property type="entry name" value="Euk_Ferritin"/>
    <property type="match status" value="1"/>
</dbReference>
<dbReference type="GO" id="GO:0008198">
    <property type="term" value="F:ferrous iron binding"/>
    <property type="evidence" value="ECO:0007669"/>
    <property type="project" value="TreeGrafter"/>
</dbReference>
<proteinExistence type="inferred from homology"/>
<evidence type="ECO:0000256" key="4">
    <source>
        <dbReference type="ARBA" id="ARBA00022434"/>
    </source>
</evidence>
<reference evidence="14" key="1">
    <citation type="journal article" date="2021" name="Evol. Appl.">
        <title>The genome of the Pyrenean desman and the effects of bottlenecks and inbreeding on the genomic landscape of an endangered species.</title>
        <authorList>
            <person name="Escoda L."/>
            <person name="Castresana J."/>
        </authorList>
    </citation>
    <scope>NUCLEOTIDE SEQUENCE</scope>
    <source>
        <strain evidence="14">IBE-C5619</strain>
    </source>
</reference>
<evidence type="ECO:0000256" key="1">
    <source>
        <dbReference type="ARBA" id="ARBA00004371"/>
    </source>
</evidence>
<comment type="caution">
    <text evidence="14">The sequence shown here is derived from an EMBL/GenBank/DDBJ whole genome shotgun (WGS) entry which is preliminary data.</text>
</comment>
<accession>A0A8J5ZWL2</accession>
<dbReference type="GO" id="GO:0005764">
    <property type="term" value="C:lysosome"/>
    <property type="evidence" value="ECO:0007669"/>
    <property type="project" value="UniProtKB-SubCell"/>
</dbReference>
<evidence type="ECO:0000256" key="5">
    <source>
        <dbReference type="ARBA" id="ARBA00022723"/>
    </source>
</evidence>
<evidence type="ECO:0000259" key="13">
    <source>
        <dbReference type="PROSITE" id="PS50905"/>
    </source>
</evidence>
<name>A0A8J5ZWL2_GALPY</name>
<keyword evidence="15" id="KW-1185">Reference proteome</keyword>